<feature type="domain" description="FHA" evidence="4">
    <location>
        <begin position="199"/>
        <end position="256"/>
    </location>
</feature>
<dbReference type="FunFam" id="2.60.200.20:FF:000127">
    <property type="entry name" value="Uncharacterized protein C3H7.13"/>
    <property type="match status" value="1"/>
</dbReference>
<evidence type="ECO:0000259" key="4">
    <source>
        <dbReference type="PROSITE" id="PS50006"/>
    </source>
</evidence>
<accession>A0A383UXW8</accession>
<feature type="coiled-coil region" evidence="1">
    <location>
        <begin position="502"/>
        <end position="543"/>
    </location>
</feature>
<keyword evidence="3" id="KW-0472">Membrane</keyword>
<feature type="compositionally biased region" description="Basic and acidic residues" evidence="2">
    <location>
        <begin position="568"/>
        <end position="579"/>
    </location>
</feature>
<dbReference type="PANTHER" id="PTHR15715">
    <property type="entry name" value="CENTROSOMAL PROTEIN OF 170 KDA"/>
    <property type="match status" value="1"/>
</dbReference>
<dbReference type="Gene3D" id="2.60.200.20">
    <property type="match status" value="1"/>
</dbReference>
<proteinExistence type="predicted"/>
<evidence type="ECO:0000313" key="6">
    <source>
        <dbReference type="Proteomes" id="UP000275772"/>
    </source>
</evidence>
<dbReference type="InterPro" id="IPR000253">
    <property type="entry name" value="FHA_dom"/>
</dbReference>
<dbReference type="InterPro" id="IPR051176">
    <property type="entry name" value="Cent_Immune-Sig_Mod"/>
</dbReference>
<organism evidence="5 6">
    <name type="scientific">Blumeria hordei</name>
    <name type="common">Barley powdery mildew</name>
    <name type="synonym">Blumeria graminis f. sp. hordei</name>
    <dbReference type="NCBI Taxonomy" id="2867405"/>
    <lineage>
        <taxon>Eukaryota</taxon>
        <taxon>Fungi</taxon>
        <taxon>Dikarya</taxon>
        <taxon>Ascomycota</taxon>
        <taxon>Pezizomycotina</taxon>
        <taxon>Leotiomycetes</taxon>
        <taxon>Erysiphales</taxon>
        <taxon>Erysiphaceae</taxon>
        <taxon>Blumeria</taxon>
    </lineage>
</organism>
<feature type="transmembrane region" description="Helical" evidence="3">
    <location>
        <begin position="735"/>
        <end position="754"/>
    </location>
</feature>
<feature type="region of interest" description="Disordered" evidence="2">
    <location>
        <begin position="150"/>
        <end position="169"/>
    </location>
</feature>
<keyword evidence="3" id="KW-0812">Transmembrane</keyword>
<reference evidence="5 6" key="1">
    <citation type="submission" date="2017-11" db="EMBL/GenBank/DDBJ databases">
        <authorList>
            <person name="Kracher B."/>
        </authorList>
    </citation>
    <scope>NUCLEOTIDE SEQUENCE [LARGE SCALE GENOMIC DNA]</scope>
    <source>
        <strain evidence="5 6">RACE1</strain>
    </source>
</reference>
<dbReference type="AlphaFoldDB" id="A0A383UXW8"/>
<dbReference type="SUPFAM" id="SSF49879">
    <property type="entry name" value="SMAD/FHA domain"/>
    <property type="match status" value="1"/>
</dbReference>
<feature type="region of interest" description="Disordered" evidence="2">
    <location>
        <begin position="46"/>
        <end position="100"/>
    </location>
</feature>
<dbReference type="InterPro" id="IPR008984">
    <property type="entry name" value="SMAD_FHA_dom_sf"/>
</dbReference>
<evidence type="ECO:0000256" key="3">
    <source>
        <dbReference type="SAM" id="Phobius"/>
    </source>
</evidence>
<sequence length="764" mass="84893">MTAVATSPIFQQGNRSKWSVSSAKVSHNAMNADGLTRMLMPHKIAAKSNRSHSIPSSSSSSIVTQNNQSDPQSNSVPNSVNVESGSRTTVGARKKAQNAVRWSTAKGENISHMNLPKTKYQSFLNINDSTMPPADMKANQQPLATIPAHHIPKAPPLQAGASRSSNQPANDTNPVLYLYSINGTFDRKTIYVPFHPETLRIGRQTNAKTAPTPNNGYFDSKVLSRQHAEIWADREGRIWIRDVKSSNGTFINGTRLSAENQDSEPHELQSQDILELGIDIVGEDQKTVVHRKVASKVEYAGYPGSASNLLEMNFGEFDPSHGLVMIPSQSSVQMRGRMDSQATNGICNRLVRPIYADEGQTSLGQQRHMNFWLTPITVEQIVKKLMYEMKLAQLQNGELERTHNFLGSLLSEQNLKDTSDPSTALANKLVPPSNGGFRSELKLRYSEPPAPPPRQPLPEKPDFARNNDSSQSLKRKEADRMRPMYHARPEQIGQIGKLAEALSSAKKEIDLQSLKLRDLEEMLQRERQARQRAEEVAIQMELRSESNNENFLTEAEIDTSVDDVFELRSKPKMSRDKGPSKSSNSNAMEPHEVDESKLILEKRLELLLGDMQDLKNRMEFYKRRAETAESVRDANRKSLAVMVEKIRLDEILKNPVSAETSLAGKDCTSSNCDTKLKGLSDDSTNISNQVSDVLTQNGVITDKSAYRSPNTDIVPAVETIAKSYGCRDSLLYHTAPYASMLGVVILGVGIMAYLNGWQPPKIDQ</sequence>
<dbReference type="VEuPathDB" id="FungiDB:BLGHR1_15016"/>
<evidence type="ECO:0000313" key="5">
    <source>
        <dbReference type="EMBL" id="SZF04220.1"/>
    </source>
</evidence>
<dbReference type="SMART" id="SM00240">
    <property type="entry name" value="FHA"/>
    <property type="match status" value="1"/>
</dbReference>
<feature type="compositionally biased region" description="Low complexity" evidence="2">
    <location>
        <begin position="51"/>
        <end position="84"/>
    </location>
</feature>
<dbReference type="PANTHER" id="PTHR15715:SF46">
    <property type="entry name" value="TO VACUOLE TARGETING VPS64, PUTATIVE (AFU_ORTHOLOGUE AFUA_2G02420)-RELATED"/>
    <property type="match status" value="1"/>
</dbReference>
<keyword evidence="1" id="KW-0175">Coiled coil</keyword>
<dbReference type="EMBL" id="UNSH01000064">
    <property type="protein sequence ID" value="SZF04220.1"/>
    <property type="molecule type" value="Genomic_DNA"/>
</dbReference>
<protein>
    <recommendedName>
        <fullName evidence="4">FHA domain-containing protein</fullName>
    </recommendedName>
</protein>
<dbReference type="Pfam" id="PF00498">
    <property type="entry name" value="FHA"/>
    <property type="match status" value="1"/>
</dbReference>
<name>A0A383UXW8_BLUHO</name>
<dbReference type="Proteomes" id="UP000275772">
    <property type="component" value="Unassembled WGS sequence"/>
</dbReference>
<dbReference type="GO" id="GO:0005737">
    <property type="term" value="C:cytoplasm"/>
    <property type="evidence" value="ECO:0007669"/>
    <property type="project" value="TreeGrafter"/>
</dbReference>
<feature type="region of interest" description="Disordered" evidence="2">
    <location>
        <begin position="1"/>
        <end position="22"/>
    </location>
</feature>
<feature type="region of interest" description="Disordered" evidence="2">
    <location>
        <begin position="416"/>
        <end position="478"/>
    </location>
</feature>
<feature type="region of interest" description="Disordered" evidence="2">
    <location>
        <begin position="568"/>
        <end position="594"/>
    </location>
</feature>
<evidence type="ECO:0000256" key="1">
    <source>
        <dbReference type="SAM" id="Coils"/>
    </source>
</evidence>
<feature type="coiled-coil region" evidence="1">
    <location>
        <begin position="597"/>
        <end position="631"/>
    </location>
</feature>
<keyword evidence="3" id="KW-1133">Transmembrane helix</keyword>
<evidence type="ECO:0000256" key="2">
    <source>
        <dbReference type="SAM" id="MobiDB-lite"/>
    </source>
</evidence>
<gene>
    <name evidence="5" type="ORF">BLGHR1_15016</name>
</gene>
<dbReference type="PROSITE" id="PS50006">
    <property type="entry name" value="FHA_DOMAIN"/>
    <property type="match status" value="1"/>
</dbReference>